<dbReference type="PANTHER" id="PTHR43422">
    <property type="entry name" value="THIAMINE THIAZOLE SYNTHASE"/>
    <property type="match status" value="1"/>
</dbReference>
<dbReference type="RefSeq" id="WP_090454883.1">
    <property type="nucleotide sequence ID" value="NZ_FNTC01000002.1"/>
</dbReference>
<gene>
    <name evidence="1" type="ORF">SAMN04490187_3565</name>
</gene>
<dbReference type="AlphaFoldDB" id="A0A231G0K0"/>
<evidence type="ECO:0000313" key="2">
    <source>
        <dbReference type="Proteomes" id="UP000198542"/>
    </source>
</evidence>
<dbReference type="EMBL" id="FNTC01000002">
    <property type="protein sequence ID" value="SEC21146.1"/>
    <property type="molecule type" value="Genomic_DNA"/>
</dbReference>
<dbReference type="SUPFAM" id="SSF51905">
    <property type="entry name" value="FAD/NAD(P)-binding domain"/>
    <property type="match status" value="1"/>
</dbReference>
<keyword evidence="2" id="KW-1185">Reference proteome</keyword>
<evidence type="ECO:0000313" key="1">
    <source>
        <dbReference type="EMBL" id="SEC21146.1"/>
    </source>
</evidence>
<name>A0A231G0K0_PSEJE</name>
<accession>A0A231G0K0</accession>
<dbReference type="Proteomes" id="UP000198542">
    <property type="component" value="Unassembled WGS sequence"/>
</dbReference>
<organism evidence="1 2">
    <name type="scientific">Pseudomonas jessenii</name>
    <dbReference type="NCBI Taxonomy" id="77298"/>
    <lineage>
        <taxon>Bacteria</taxon>
        <taxon>Pseudomonadati</taxon>
        <taxon>Pseudomonadota</taxon>
        <taxon>Gammaproteobacteria</taxon>
        <taxon>Pseudomonadales</taxon>
        <taxon>Pseudomonadaceae</taxon>
        <taxon>Pseudomonas</taxon>
    </lineage>
</organism>
<dbReference type="PANTHER" id="PTHR43422:SF3">
    <property type="entry name" value="THIAMINE THIAZOLE SYNTHASE"/>
    <property type="match status" value="1"/>
</dbReference>
<proteinExistence type="predicted"/>
<dbReference type="Gene3D" id="3.50.50.60">
    <property type="entry name" value="FAD/NAD(P)-binding domain"/>
    <property type="match status" value="1"/>
</dbReference>
<sequence length="459" mass="50550">MQANEKLGRHAIIIGASVVGLMTAKLLSHRFDKVTLIERDPFSDAPGPRKMTPQSNHYHILLRGGLLMLNELYPDFTARMLELGSTPVRVGVDLLYHTPWGTGYSQSGSIQAPRDLDQLILAQSRNLLEFNIRKFTLESSNIVAMPGCTATALQHENGRVTGVVVQTSAGTQSLDADLVVDAGGRGSRAPKWLADLGYSAPLETHIGCDLAYTTTKFRIPAGIADSHQIHAFYSVIPDTKGAAMMHHIENDTWHISLQGRAPDYPPQDAEGFVEFARNLYNPDLYEMLKHAERVDDLYHMRFPSAVLRHYEKLERFPEGYLVIGDAICSVNPVYGQGMSAHATTLRALNELLDARTAAGSSLDGLAREFFPRAVELINNPWTLAAMSDFIMYSGTQGDKPANLEQVYQYMQGLDMLSVEDAEVHALLADVYNLVQPISALFGNDLPAKVQARLLAMADA</sequence>
<reference evidence="2" key="1">
    <citation type="submission" date="2016-10" db="EMBL/GenBank/DDBJ databases">
        <authorList>
            <person name="Varghese N."/>
            <person name="Submissions S."/>
        </authorList>
    </citation>
    <scope>NUCLEOTIDE SEQUENCE [LARGE SCALE GENOMIC DNA]</scope>
    <source>
        <strain evidence="2">BS3660</strain>
    </source>
</reference>
<protein>
    <submittedName>
        <fullName evidence="1">2-polyprenyl-6-methoxyphenol hydroxylase</fullName>
    </submittedName>
</protein>
<dbReference type="InterPro" id="IPR036188">
    <property type="entry name" value="FAD/NAD-bd_sf"/>
</dbReference>